<organism evidence="7 8">
    <name type="scientific">Streptosporangium fragile</name>
    <dbReference type="NCBI Taxonomy" id="46186"/>
    <lineage>
        <taxon>Bacteria</taxon>
        <taxon>Bacillati</taxon>
        <taxon>Actinomycetota</taxon>
        <taxon>Actinomycetes</taxon>
        <taxon>Streptosporangiales</taxon>
        <taxon>Streptosporangiaceae</taxon>
        <taxon>Streptosporangium</taxon>
    </lineage>
</organism>
<evidence type="ECO:0000313" key="8">
    <source>
        <dbReference type="Proteomes" id="UP001500831"/>
    </source>
</evidence>
<dbReference type="PANTHER" id="PTHR42981">
    <property type="entry name" value="PYRUVATE DEHYDROGENASE [UBIQUINONE]"/>
    <property type="match status" value="1"/>
</dbReference>
<dbReference type="InterPro" id="IPR047212">
    <property type="entry name" value="TPP_POXB-like"/>
</dbReference>
<dbReference type="Gene3D" id="3.40.50.970">
    <property type="match status" value="2"/>
</dbReference>
<evidence type="ECO:0000313" key="7">
    <source>
        <dbReference type="EMBL" id="GAA2846001.1"/>
    </source>
</evidence>
<dbReference type="NCBIfam" id="NF006129">
    <property type="entry name" value="PRK08273.1"/>
    <property type="match status" value="1"/>
</dbReference>
<dbReference type="InterPro" id="IPR012001">
    <property type="entry name" value="Thiamin_PyroP_enz_TPP-bd_dom"/>
</dbReference>
<dbReference type="Gene3D" id="3.40.50.1220">
    <property type="entry name" value="TPP-binding domain"/>
    <property type="match status" value="1"/>
</dbReference>
<dbReference type="CDD" id="cd02014">
    <property type="entry name" value="TPP_POX"/>
    <property type="match status" value="1"/>
</dbReference>
<name>A0ABP6I557_9ACTN</name>
<dbReference type="CDD" id="cd07039">
    <property type="entry name" value="TPP_PYR_POX"/>
    <property type="match status" value="1"/>
</dbReference>
<keyword evidence="2 3" id="KW-0786">Thiamine pyrophosphate</keyword>
<dbReference type="Pfam" id="PF02776">
    <property type="entry name" value="TPP_enzyme_N"/>
    <property type="match status" value="1"/>
</dbReference>
<proteinExistence type="inferred from homology"/>
<dbReference type="Pfam" id="PF02775">
    <property type="entry name" value="TPP_enzyme_C"/>
    <property type="match status" value="1"/>
</dbReference>
<evidence type="ECO:0000259" key="5">
    <source>
        <dbReference type="Pfam" id="PF02775"/>
    </source>
</evidence>
<gene>
    <name evidence="7" type="ORF">GCM10010517_02560</name>
</gene>
<dbReference type="Pfam" id="PF00205">
    <property type="entry name" value="TPP_enzyme_M"/>
    <property type="match status" value="1"/>
</dbReference>
<reference evidence="8" key="1">
    <citation type="journal article" date="2019" name="Int. J. Syst. Evol. Microbiol.">
        <title>The Global Catalogue of Microorganisms (GCM) 10K type strain sequencing project: providing services to taxonomists for standard genome sequencing and annotation.</title>
        <authorList>
            <consortium name="The Broad Institute Genomics Platform"/>
            <consortium name="The Broad Institute Genome Sequencing Center for Infectious Disease"/>
            <person name="Wu L."/>
            <person name="Ma J."/>
        </authorList>
    </citation>
    <scope>NUCLEOTIDE SEQUENCE [LARGE SCALE GENOMIC DNA]</scope>
    <source>
        <strain evidence="8">JCM 6242</strain>
    </source>
</reference>
<dbReference type="SUPFAM" id="SSF52518">
    <property type="entry name" value="Thiamin diphosphate-binding fold (THDP-binding)"/>
    <property type="match status" value="2"/>
</dbReference>
<feature type="domain" description="Thiamine pyrophosphate enzyme TPP-binding" evidence="5">
    <location>
        <begin position="395"/>
        <end position="550"/>
    </location>
</feature>
<dbReference type="PROSITE" id="PS00187">
    <property type="entry name" value="TPP_ENZYMES"/>
    <property type="match status" value="1"/>
</dbReference>
<evidence type="ECO:0000256" key="3">
    <source>
        <dbReference type="RuleBase" id="RU362132"/>
    </source>
</evidence>
<evidence type="ECO:0000256" key="1">
    <source>
        <dbReference type="ARBA" id="ARBA00007812"/>
    </source>
</evidence>
<feature type="domain" description="Thiamine pyrophosphate enzyme N-terminal TPP-binding" evidence="6">
    <location>
        <begin position="10"/>
        <end position="124"/>
    </location>
</feature>
<dbReference type="InterPro" id="IPR011766">
    <property type="entry name" value="TPP_enzyme_TPP-bd"/>
</dbReference>
<dbReference type="Proteomes" id="UP001500831">
    <property type="component" value="Unassembled WGS sequence"/>
</dbReference>
<dbReference type="InterPro" id="IPR047211">
    <property type="entry name" value="POXB-like"/>
</dbReference>
<feature type="domain" description="Thiamine pyrophosphate enzyme central" evidence="4">
    <location>
        <begin position="206"/>
        <end position="335"/>
    </location>
</feature>
<evidence type="ECO:0000259" key="6">
    <source>
        <dbReference type="Pfam" id="PF02776"/>
    </source>
</evidence>
<protein>
    <submittedName>
        <fullName evidence="7">Thiamine pyrophosphate-requiring protein</fullName>
    </submittedName>
</protein>
<dbReference type="InterPro" id="IPR029035">
    <property type="entry name" value="DHS-like_NAD/FAD-binding_dom"/>
</dbReference>
<dbReference type="InterPro" id="IPR029061">
    <property type="entry name" value="THDP-binding"/>
</dbReference>
<dbReference type="InterPro" id="IPR047210">
    <property type="entry name" value="TPP_PYR_POXB-like"/>
</dbReference>
<dbReference type="InterPro" id="IPR000399">
    <property type="entry name" value="TPP-bd_CS"/>
</dbReference>
<evidence type="ECO:0000256" key="2">
    <source>
        <dbReference type="ARBA" id="ARBA00023052"/>
    </source>
</evidence>
<dbReference type="EMBL" id="BAAAVI010000001">
    <property type="protein sequence ID" value="GAA2846001.1"/>
    <property type="molecule type" value="Genomic_DNA"/>
</dbReference>
<comment type="caution">
    <text evidence="7">The sequence shown here is derived from an EMBL/GenBank/DDBJ whole genome shotgun (WGS) entry which is preliminary data.</text>
</comment>
<dbReference type="RefSeq" id="WP_344966848.1">
    <property type="nucleotide sequence ID" value="NZ_BAAAVI010000001.1"/>
</dbReference>
<keyword evidence="8" id="KW-1185">Reference proteome</keyword>
<dbReference type="SUPFAM" id="SSF52467">
    <property type="entry name" value="DHS-like NAD/FAD-binding domain"/>
    <property type="match status" value="1"/>
</dbReference>
<dbReference type="InterPro" id="IPR012000">
    <property type="entry name" value="Thiamin_PyroP_enz_cen_dom"/>
</dbReference>
<sequence>MDSTAGTAGTVADAVVERLREWDVRRVFGYSGDGINGLMSALRRAGGEPRFVQARHEQAAAFMATAHAKYTGELAVCASTQGPGAVNLLNGLYDAKLDHTPVLAIVGQQSRSVLGSAYQQEIDLRTLFQGVAAEFCQTVETPEQVPMLVDRAVRHALATRSPACLIFPHDVQQAPAAKELPHEHGVVVTSAARHADRVVPARQDLRAAADVLNAGERTAILVGQGARDGAAEVVRAAELLGAGIAYALLGKPVVDNTLPFVTGPTGHLGSTASYELMTGCDTLLMVGTGEPWTEFLPAPGQARAVQIDIDGRNLGSRYPTEVNLLGDAGETLRALLPLLAGKRDRSWQERVIRYAAEWRDLLRSRAAEPADPVNPQAVFAELDRRLPDDAMLAVDVGSVTYWYARDLFLRPGMQASLSSTLACMGCAVPYGVAAKLARPDRPVIALAGDGAMQMLGMAEMITLARYWREWPDPRFVILVLHNNDLNEVTWEQREKEGDPRWPASQDLPDVPYADYARLLGFHGVEVDKPDMLGAAWDEVLAADRPALLQVRTDPAVPLLAPHQPIEQARNFYAGLAQEGEAGRAARRMLFRYREDEERITGGDGPPGE</sequence>
<evidence type="ECO:0000259" key="4">
    <source>
        <dbReference type="Pfam" id="PF00205"/>
    </source>
</evidence>
<accession>A0ABP6I557</accession>
<comment type="similarity">
    <text evidence="1 3">Belongs to the TPP enzyme family.</text>
</comment>
<dbReference type="PANTHER" id="PTHR42981:SF2">
    <property type="entry name" value="PYRUVATE DEHYDROGENASE [UBIQUINONE]"/>
    <property type="match status" value="1"/>
</dbReference>